<gene>
    <name evidence="3" type="ORF">CPB83DRAFT_861456</name>
</gene>
<comment type="caution">
    <text evidence="3">The sequence shown here is derived from an EMBL/GenBank/DDBJ whole genome shotgun (WGS) entry which is preliminary data.</text>
</comment>
<dbReference type="SMART" id="SM00458">
    <property type="entry name" value="RICIN"/>
    <property type="match status" value="1"/>
</dbReference>
<evidence type="ECO:0000259" key="2">
    <source>
        <dbReference type="SMART" id="SM00458"/>
    </source>
</evidence>
<dbReference type="Pfam" id="PF00652">
    <property type="entry name" value="Ricin_B_lectin"/>
    <property type="match status" value="1"/>
</dbReference>
<reference evidence="3" key="1">
    <citation type="submission" date="2020-11" db="EMBL/GenBank/DDBJ databases">
        <authorList>
            <consortium name="DOE Joint Genome Institute"/>
            <person name="Ahrendt S."/>
            <person name="Riley R."/>
            <person name="Andreopoulos W."/>
            <person name="Labutti K."/>
            <person name="Pangilinan J."/>
            <person name="Ruiz-Duenas F.J."/>
            <person name="Barrasa J.M."/>
            <person name="Sanchez-Garcia M."/>
            <person name="Camarero S."/>
            <person name="Miyauchi S."/>
            <person name="Serrano A."/>
            <person name="Linde D."/>
            <person name="Babiker R."/>
            <person name="Drula E."/>
            <person name="Ayuso-Fernandez I."/>
            <person name="Pacheco R."/>
            <person name="Padilla G."/>
            <person name="Ferreira P."/>
            <person name="Barriuso J."/>
            <person name="Kellner H."/>
            <person name="Castanera R."/>
            <person name="Alfaro M."/>
            <person name="Ramirez L."/>
            <person name="Pisabarro A.G."/>
            <person name="Kuo A."/>
            <person name="Tritt A."/>
            <person name="Lipzen A."/>
            <person name="He G."/>
            <person name="Yan M."/>
            <person name="Ng V."/>
            <person name="Cullen D."/>
            <person name="Martin F."/>
            <person name="Rosso M.-N."/>
            <person name="Henrissat B."/>
            <person name="Hibbett D."/>
            <person name="Martinez A.T."/>
            <person name="Grigoriev I.V."/>
        </authorList>
    </citation>
    <scope>NUCLEOTIDE SEQUENCE</scope>
    <source>
        <strain evidence="3">CBS 506.95</strain>
    </source>
</reference>
<feature type="signal peptide" evidence="1">
    <location>
        <begin position="1"/>
        <end position="19"/>
    </location>
</feature>
<name>A0A9P6JKY2_9AGAR</name>
<dbReference type="Gene3D" id="2.80.10.50">
    <property type="match status" value="2"/>
</dbReference>
<evidence type="ECO:0000313" key="3">
    <source>
        <dbReference type="EMBL" id="KAF9524373.1"/>
    </source>
</evidence>
<dbReference type="AlphaFoldDB" id="A0A9P6JKY2"/>
<dbReference type="CDD" id="cd00161">
    <property type="entry name" value="beta-trefoil_Ricin-like"/>
    <property type="match status" value="1"/>
</dbReference>
<protein>
    <submittedName>
        <fullName evidence="3">Ricin B lectin domain-containing protein</fullName>
    </submittedName>
</protein>
<keyword evidence="1" id="KW-0732">Signal</keyword>
<keyword evidence="4" id="KW-1185">Reference proteome</keyword>
<evidence type="ECO:0000256" key="1">
    <source>
        <dbReference type="SAM" id="SignalP"/>
    </source>
</evidence>
<dbReference type="InterPro" id="IPR000772">
    <property type="entry name" value="Ricin_B_lectin"/>
</dbReference>
<dbReference type="InterPro" id="IPR035992">
    <property type="entry name" value="Ricin_B-like_lectins"/>
</dbReference>
<dbReference type="OrthoDB" id="6770063at2759"/>
<feature type="chain" id="PRO_5040136557" evidence="1">
    <location>
        <begin position="20"/>
        <end position="305"/>
    </location>
</feature>
<accession>A0A9P6JKY2</accession>
<sequence>MKTTSQLALLASFLTVASAQTYNIINKCPEEFSIFWNGRAQYTMAANDKRTLVSGPNTGFVYTNYNGGKPNGDNTTRFATLVRDNSSYFFVVKGNKFNTGISVTPSGGNSTTQGFCPAIVCDSPDCNTAFDVAPVAPAGFPPVGSSAPTPPLYSCPGDNVSYDVTFCPNDKFPNEITGVPIHPKGHEDKCWDVRGAVFENGTPVQVYDCNGSQAQKWVIDLGTTKVRVAGTNFCLDRGETPGNGVGMKIWQCYQNQPPQAWVFNDVGTVAASGLCVDVPSGDVTNTNQLQTWECGAENNNQLFTI</sequence>
<evidence type="ECO:0000313" key="4">
    <source>
        <dbReference type="Proteomes" id="UP000807306"/>
    </source>
</evidence>
<dbReference type="Proteomes" id="UP000807306">
    <property type="component" value="Unassembled WGS sequence"/>
</dbReference>
<organism evidence="3 4">
    <name type="scientific">Crepidotus variabilis</name>
    <dbReference type="NCBI Taxonomy" id="179855"/>
    <lineage>
        <taxon>Eukaryota</taxon>
        <taxon>Fungi</taxon>
        <taxon>Dikarya</taxon>
        <taxon>Basidiomycota</taxon>
        <taxon>Agaricomycotina</taxon>
        <taxon>Agaricomycetes</taxon>
        <taxon>Agaricomycetidae</taxon>
        <taxon>Agaricales</taxon>
        <taxon>Agaricineae</taxon>
        <taxon>Crepidotaceae</taxon>
        <taxon>Crepidotus</taxon>
    </lineage>
</organism>
<proteinExistence type="predicted"/>
<dbReference type="SUPFAM" id="SSF50370">
    <property type="entry name" value="Ricin B-like lectins"/>
    <property type="match status" value="1"/>
</dbReference>
<dbReference type="PROSITE" id="PS50231">
    <property type="entry name" value="RICIN_B_LECTIN"/>
    <property type="match status" value="1"/>
</dbReference>
<dbReference type="EMBL" id="MU157900">
    <property type="protein sequence ID" value="KAF9524373.1"/>
    <property type="molecule type" value="Genomic_DNA"/>
</dbReference>
<feature type="domain" description="Ricin B lectin" evidence="2">
    <location>
        <begin position="178"/>
        <end position="304"/>
    </location>
</feature>